<dbReference type="EMBL" id="RCHU02000002">
    <property type="protein sequence ID" value="KAL3603387.1"/>
    <property type="molecule type" value="Genomic_DNA"/>
</dbReference>
<accession>A0ACC4CQN0</accession>
<organism evidence="1 2">
    <name type="scientific">Populus alba</name>
    <name type="common">White poplar</name>
    <dbReference type="NCBI Taxonomy" id="43335"/>
    <lineage>
        <taxon>Eukaryota</taxon>
        <taxon>Viridiplantae</taxon>
        <taxon>Streptophyta</taxon>
        <taxon>Embryophyta</taxon>
        <taxon>Tracheophyta</taxon>
        <taxon>Spermatophyta</taxon>
        <taxon>Magnoliopsida</taxon>
        <taxon>eudicotyledons</taxon>
        <taxon>Gunneridae</taxon>
        <taxon>Pentapetalae</taxon>
        <taxon>rosids</taxon>
        <taxon>fabids</taxon>
        <taxon>Malpighiales</taxon>
        <taxon>Salicaceae</taxon>
        <taxon>Saliceae</taxon>
        <taxon>Populus</taxon>
    </lineage>
</organism>
<proteinExistence type="predicted"/>
<keyword evidence="2" id="KW-1185">Reference proteome</keyword>
<protein>
    <submittedName>
        <fullName evidence="1">Uncharacterized protein</fullName>
    </submittedName>
</protein>
<dbReference type="Proteomes" id="UP000309997">
    <property type="component" value="Unassembled WGS sequence"/>
</dbReference>
<evidence type="ECO:0000313" key="1">
    <source>
        <dbReference type="EMBL" id="KAL3603387.1"/>
    </source>
</evidence>
<name>A0ACC4CQN0_POPAL</name>
<comment type="caution">
    <text evidence="1">The sequence shown here is derived from an EMBL/GenBank/DDBJ whole genome shotgun (WGS) entry which is preliminary data.</text>
</comment>
<sequence length="300" mass="34629">MAVRLTKCLNKGYGTSCLVPTAPLLTTLRRPVCRSSAFRSQISSIKTRGHLHGHGKLFINLCHWDSASHPEVPESIRTKRIFDQYQQTKGIDLWSSHYEIMKENLEKLKEVNMKIRREMRQRMGQCLNDLSFQDLQSLESDMESAWRVIHDRADRVLTNQIETSKKKVFLFDHLVLYIFFDVLLSWIFESLESISSYCSVKGEECGANQQKTSNGTSKKQWIKIHTAWVTMEGTTILLWDFEMKVLAYLLCDRNPTSLIFPGKQGHLSQLTPCLRLHPSCSIIHVLTVTNQLNGFAFKYL</sequence>
<gene>
    <name evidence="1" type="ORF">D5086_004246</name>
</gene>
<reference evidence="1 2" key="1">
    <citation type="journal article" date="2024" name="Plant Biotechnol. J.">
        <title>Genome and CRISPR/Cas9 system of a widespread forest tree (Populus alba) in the world.</title>
        <authorList>
            <person name="Liu Y.J."/>
            <person name="Jiang P.F."/>
            <person name="Han X.M."/>
            <person name="Li X.Y."/>
            <person name="Wang H.M."/>
            <person name="Wang Y.J."/>
            <person name="Wang X.X."/>
            <person name="Zeng Q.Y."/>
        </authorList>
    </citation>
    <scope>NUCLEOTIDE SEQUENCE [LARGE SCALE GENOMIC DNA]</scope>
    <source>
        <strain evidence="2">cv. PAL-ZL1</strain>
    </source>
</reference>
<evidence type="ECO:0000313" key="2">
    <source>
        <dbReference type="Proteomes" id="UP000309997"/>
    </source>
</evidence>